<reference evidence="1" key="1">
    <citation type="submission" date="2020-03" db="EMBL/GenBank/DDBJ databases">
        <title>Draft sequencing of Paenibacilllus sp. S3N08.</title>
        <authorList>
            <person name="Kim D.-U."/>
        </authorList>
    </citation>
    <scope>NUCLEOTIDE SEQUENCE</scope>
    <source>
        <strain evidence="1">S3N08</strain>
    </source>
</reference>
<name>A0ABX0JEK3_9BACL</name>
<proteinExistence type="predicted"/>
<comment type="caution">
    <text evidence="1">The sequence shown here is derived from an EMBL/GenBank/DDBJ whole genome shotgun (WGS) entry which is preliminary data.</text>
</comment>
<protein>
    <submittedName>
        <fullName evidence="1">Uncharacterized protein</fullName>
    </submittedName>
</protein>
<keyword evidence="2" id="KW-1185">Reference proteome</keyword>
<accession>A0ABX0JEK3</accession>
<gene>
    <name evidence="1" type="ORF">G9U52_28080</name>
</gene>
<sequence>MDIRTCYISVQAKTIMENQGDAAYEFEIKASQEDIEKLRELFEVMEEYDEGTYIRAHLAGIAYHLDSDNDGYDDTLKEIYSMIAKLGTEETKDIVMKMDLENLGNWTSP</sequence>
<evidence type="ECO:0000313" key="1">
    <source>
        <dbReference type="EMBL" id="NHN33679.1"/>
    </source>
</evidence>
<dbReference type="Proteomes" id="UP001165962">
    <property type="component" value="Unassembled WGS sequence"/>
</dbReference>
<dbReference type="EMBL" id="JAAOIW010000013">
    <property type="protein sequence ID" value="NHN33679.1"/>
    <property type="molecule type" value="Genomic_DNA"/>
</dbReference>
<dbReference type="RefSeq" id="WP_166153986.1">
    <property type="nucleotide sequence ID" value="NZ_JAAOIW010000013.1"/>
</dbReference>
<organism evidence="1 2">
    <name type="scientific">Paenibacillus agricola</name>
    <dbReference type="NCBI Taxonomy" id="2716264"/>
    <lineage>
        <taxon>Bacteria</taxon>
        <taxon>Bacillati</taxon>
        <taxon>Bacillota</taxon>
        <taxon>Bacilli</taxon>
        <taxon>Bacillales</taxon>
        <taxon>Paenibacillaceae</taxon>
        <taxon>Paenibacillus</taxon>
    </lineage>
</organism>
<evidence type="ECO:0000313" key="2">
    <source>
        <dbReference type="Proteomes" id="UP001165962"/>
    </source>
</evidence>